<feature type="transmembrane region" description="Helical" evidence="1">
    <location>
        <begin position="94"/>
        <end position="119"/>
    </location>
</feature>
<keyword evidence="1" id="KW-0472">Membrane</keyword>
<evidence type="ECO:0000313" key="3">
    <source>
        <dbReference type="Proteomes" id="UP000307507"/>
    </source>
</evidence>
<name>A0A4S4A338_9FLAO</name>
<feature type="transmembrane region" description="Helical" evidence="1">
    <location>
        <begin position="161"/>
        <end position="184"/>
    </location>
</feature>
<proteinExistence type="predicted"/>
<accession>A0A4S4A338</accession>
<evidence type="ECO:0000313" key="2">
    <source>
        <dbReference type="EMBL" id="THF52829.1"/>
    </source>
</evidence>
<keyword evidence="3" id="KW-1185">Reference proteome</keyword>
<feature type="transmembrane region" description="Helical" evidence="1">
    <location>
        <begin position="200"/>
        <end position="220"/>
    </location>
</feature>
<sequence>MDDLKELVNFFSIAIALNLAYAGLKNFRTYLKTYIFKIESSLEELSHVLVPPHVLNDLSNHTRKRYERIEMIKADLSFDYYIITKRRKKELRFFTDYIGMFLASAIFCIVEILLIGLFKILGSDIIFVVTSYSYLIFFLIAYIFISGFSNKKNYKSLVPQLDIFTTIFIIVSIYALGFLCYWLINLAGFEPLYFKEDFCIWSSVIICVLPYPLFIIKSYFYTRENKKIFDEFMVYKLKMIDVRDKLKKKIEDEYINNYDRNRS</sequence>
<feature type="transmembrane region" description="Helical" evidence="1">
    <location>
        <begin position="6"/>
        <end position="24"/>
    </location>
</feature>
<keyword evidence="1" id="KW-0812">Transmembrane</keyword>
<gene>
    <name evidence="2" type="ORF">E6C50_01050</name>
</gene>
<comment type="caution">
    <text evidence="2">The sequence shown here is derived from an EMBL/GenBank/DDBJ whole genome shotgun (WGS) entry which is preliminary data.</text>
</comment>
<dbReference type="RefSeq" id="WP_136401354.1">
    <property type="nucleotide sequence ID" value="NZ_SSNZ01000001.1"/>
</dbReference>
<protein>
    <submittedName>
        <fullName evidence="2">Uncharacterized protein</fullName>
    </submittedName>
</protein>
<keyword evidence="1" id="KW-1133">Transmembrane helix</keyword>
<evidence type="ECO:0000256" key="1">
    <source>
        <dbReference type="SAM" id="Phobius"/>
    </source>
</evidence>
<reference evidence="2 3" key="1">
    <citation type="submission" date="2019-04" db="EMBL/GenBank/DDBJ databases">
        <title>Flavobacterium sp. nov. isolated from construction timber.</title>
        <authorList>
            <person name="Lin S.-Y."/>
            <person name="Chang C.-T."/>
            <person name="Young C.-C."/>
        </authorList>
    </citation>
    <scope>NUCLEOTIDE SEQUENCE [LARGE SCALE GENOMIC DNA]</scope>
    <source>
        <strain evidence="2 3">CC-CTC003</strain>
    </source>
</reference>
<dbReference type="AlphaFoldDB" id="A0A4S4A338"/>
<dbReference type="EMBL" id="SSNZ01000001">
    <property type="protein sequence ID" value="THF52829.1"/>
    <property type="molecule type" value="Genomic_DNA"/>
</dbReference>
<dbReference type="Proteomes" id="UP000307507">
    <property type="component" value="Unassembled WGS sequence"/>
</dbReference>
<feature type="transmembrane region" description="Helical" evidence="1">
    <location>
        <begin position="125"/>
        <end position="149"/>
    </location>
</feature>
<organism evidence="2 3">
    <name type="scientific">Flavobacterium supellecticarium</name>
    <dbReference type="NCBI Taxonomy" id="2565924"/>
    <lineage>
        <taxon>Bacteria</taxon>
        <taxon>Pseudomonadati</taxon>
        <taxon>Bacteroidota</taxon>
        <taxon>Flavobacteriia</taxon>
        <taxon>Flavobacteriales</taxon>
        <taxon>Flavobacteriaceae</taxon>
        <taxon>Flavobacterium</taxon>
    </lineage>
</organism>